<dbReference type="Proteomes" id="UP000052020">
    <property type="component" value="Unassembled WGS sequence"/>
</dbReference>
<dbReference type="Pfam" id="PF05173">
    <property type="entry name" value="DapB_C"/>
    <property type="match status" value="1"/>
</dbReference>
<dbReference type="PANTHER" id="PTHR20836:SF0">
    <property type="entry name" value="4-HYDROXY-TETRAHYDRODIPICOLINATE REDUCTASE 1, CHLOROPLASTIC-RELATED"/>
    <property type="match status" value="1"/>
</dbReference>
<dbReference type="PATRIC" id="fig|1704032.3.peg.1000"/>
<feature type="region of interest" description="Disordered" evidence="14">
    <location>
        <begin position="162"/>
        <end position="184"/>
    </location>
</feature>
<name>A0A0S7XJ21_9BACT</name>
<evidence type="ECO:0000256" key="6">
    <source>
        <dbReference type="ARBA" id="ARBA00023002"/>
    </source>
</evidence>
<evidence type="ECO:0000256" key="3">
    <source>
        <dbReference type="ARBA" id="ARBA00022605"/>
    </source>
</evidence>
<dbReference type="PROSITE" id="PS01298">
    <property type="entry name" value="DAPB"/>
    <property type="match status" value="1"/>
</dbReference>
<evidence type="ECO:0000313" key="18">
    <source>
        <dbReference type="Proteomes" id="UP000052020"/>
    </source>
</evidence>
<dbReference type="CDD" id="cd02274">
    <property type="entry name" value="DHDPR_N"/>
    <property type="match status" value="1"/>
</dbReference>
<dbReference type="InterPro" id="IPR022663">
    <property type="entry name" value="DapB_C"/>
</dbReference>
<dbReference type="EC" id="1.17.1.8" evidence="10 13"/>
<comment type="catalytic activity">
    <reaction evidence="12">
        <text>(S)-2,3,4,5-tetrahydrodipicolinate + NAD(+) + H2O = (2S,4S)-4-hydroxy-2,3,4,5-tetrahydrodipicolinate + NADH + H(+)</text>
        <dbReference type="Rhea" id="RHEA:35323"/>
        <dbReference type="ChEBI" id="CHEBI:15377"/>
        <dbReference type="ChEBI" id="CHEBI:15378"/>
        <dbReference type="ChEBI" id="CHEBI:16845"/>
        <dbReference type="ChEBI" id="CHEBI:57540"/>
        <dbReference type="ChEBI" id="CHEBI:57945"/>
        <dbReference type="ChEBI" id="CHEBI:67139"/>
        <dbReference type="EC" id="1.17.1.8"/>
    </reaction>
</comment>
<dbReference type="Gene3D" id="3.40.50.720">
    <property type="entry name" value="NAD(P)-binding Rossmann-like Domain"/>
    <property type="match status" value="1"/>
</dbReference>
<comment type="caution">
    <text evidence="17">The sequence shown here is derived from an EMBL/GenBank/DDBJ whole genome shotgun (WGS) entry which is preliminary data.</text>
</comment>
<keyword evidence="2" id="KW-0963">Cytoplasm</keyword>
<comment type="similarity">
    <text evidence="1">Belongs to the DapB family.</text>
</comment>
<dbReference type="InterPro" id="IPR000846">
    <property type="entry name" value="DapB_N"/>
</dbReference>
<evidence type="ECO:0000256" key="11">
    <source>
        <dbReference type="ARBA" id="ARBA00049080"/>
    </source>
</evidence>
<dbReference type="FunFam" id="3.30.360.10:FF:000009">
    <property type="entry name" value="4-hydroxy-tetrahydrodipicolinate reductase"/>
    <property type="match status" value="1"/>
</dbReference>
<gene>
    <name evidence="17" type="ORF">AMK68_05380</name>
</gene>
<evidence type="ECO:0000256" key="8">
    <source>
        <dbReference type="ARBA" id="ARBA00023154"/>
    </source>
</evidence>
<keyword evidence="6" id="KW-0560">Oxidoreductase</keyword>
<dbReference type="PIRSF" id="PIRSF000161">
    <property type="entry name" value="DHPR"/>
    <property type="match status" value="1"/>
</dbReference>
<evidence type="ECO:0000256" key="9">
    <source>
        <dbReference type="ARBA" id="ARBA00037922"/>
    </source>
</evidence>
<evidence type="ECO:0000256" key="4">
    <source>
        <dbReference type="ARBA" id="ARBA00022857"/>
    </source>
</evidence>
<dbReference type="PANTHER" id="PTHR20836">
    <property type="entry name" value="DIHYDRODIPICOLINATE REDUCTASE"/>
    <property type="match status" value="1"/>
</dbReference>
<feature type="domain" description="Dihydrodipicolinate reductase C-terminal" evidence="16">
    <location>
        <begin position="117"/>
        <end position="235"/>
    </location>
</feature>
<feature type="domain" description="Dihydrodipicolinate reductase N-terminal" evidence="15">
    <location>
        <begin position="1"/>
        <end position="114"/>
    </location>
</feature>
<keyword evidence="4" id="KW-0521">NADP</keyword>
<keyword evidence="5" id="KW-0220">Diaminopimelate biosynthesis</keyword>
<evidence type="ECO:0000256" key="1">
    <source>
        <dbReference type="ARBA" id="ARBA00006642"/>
    </source>
</evidence>
<comment type="pathway">
    <text evidence="9">Amino-acid biosynthesis; L-lysine biosynthesis via DAP pathway; (S)-tetrahydrodipicolinate from L-aspartate: step 4/4.</text>
</comment>
<dbReference type="GO" id="GO:0008839">
    <property type="term" value="F:4-hydroxy-tetrahydrodipicolinate reductase"/>
    <property type="evidence" value="ECO:0007669"/>
    <property type="project" value="UniProtKB-UniRule"/>
</dbReference>
<proteinExistence type="inferred from homology"/>
<dbReference type="SUPFAM" id="SSF51735">
    <property type="entry name" value="NAD(P)-binding Rossmann-fold domains"/>
    <property type="match status" value="1"/>
</dbReference>
<evidence type="ECO:0000256" key="13">
    <source>
        <dbReference type="NCBIfam" id="TIGR00036"/>
    </source>
</evidence>
<keyword evidence="3" id="KW-0028">Amino-acid biosynthesis</keyword>
<evidence type="ECO:0000256" key="12">
    <source>
        <dbReference type="ARBA" id="ARBA00049396"/>
    </source>
</evidence>
<protein>
    <recommendedName>
        <fullName evidence="10 13">4-hydroxy-tetrahydrodipicolinate reductase</fullName>
        <ecNumber evidence="10 13">1.17.1.8</ecNumber>
    </recommendedName>
</protein>
<dbReference type="EMBL" id="LIZY01000133">
    <property type="protein sequence ID" value="KPJ62057.1"/>
    <property type="molecule type" value="Genomic_DNA"/>
</dbReference>
<dbReference type="Gene3D" id="3.30.360.10">
    <property type="entry name" value="Dihydrodipicolinate Reductase, domain 2"/>
    <property type="match status" value="1"/>
</dbReference>
<keyword evidence="7" id="KW-0520">NAD</keyword>
<accession>A0A0S7XJ21</accession>
<evidence type="ECO:0000259" key="15">
    <source>
        <dbReference type="Pfam" id="PF01113"/>
    </source>
</evidence>
<dbReference type="InterPro" id="IPR023940">
    <property type="entry name" value="DHDPR_bac"/>
</dbReference>
<dbReference type="SUPFAM" id="SSF55347">
    <property type="entry name" value="Glyceraldehyde-3-phosphate dehydrogenase-like, C-terminal domain"/>
    <property type="match status" value="1"/>
</dbReference>
<evidence type="ECO:0000256" key="10">
    <source>
        <dbReference type="ARBA" id="ARBA00038983"/>
    </source>
</evidence>
<dbReference type="AlphaFoldDB" id="A0A0S7XJ21"/>
<dbReference type="GO" id="GO:0019877">
    <property type="term" value="P:diaminopimelate biosynthetic process"/>
    <property type="evidence" value="ECO:0007669"/>
    <property type="project" value="UniProtKB-KW"/>
</dbReference>
<evidence type="ECO:0000256" key="14">
    <source>
        <dbReference type="SAM" id="MobiDB-lite"/>
    </source>
</evidence>
<dbReference type="GO" id="GO:0009089">
    <property type="term" value="P:lysine biosynthetic process via diaminopimelate"/>
    <property type="evidence" value="ECO:0007669"/>
    <property type="project" value="UniProtKB-UniRule"/>
</dbReference>
<dbReference type="InterPro" id="IPR022664">
    <property type="entry name" value="DapB_N_CS"/>
</dbReference>
<evidence type="ECO:0000313" key="17">
    <source>
        <dbReference type="EMBL" id="KPJ62057.1"/>
    </source>
</evidence>
<reference evidence="17 18" key="1">
    <citation type="journal article" date="2015" name="Microbiome">
        <title>Genomic resolution of linkages in carbon, nitrogen, and sulfur cycling among widespread estuary sediment bacteria.</title>
        <authorList>
            <person name="Baker B.J."/>
            <person name="Lazar C.S."/>
            <person name="Teske A.P."/>
            <person name="Dick G.J."/>
        </authorList>
    </citation>
    <scope>NUCLEOTIDE SEQUENCE [LARGE SCALE GENOMIC DNA]</scope>
    <source>
        <strain evidence="17">DG_56</strain>
    </source>
</reference>
<dbReference type="GO" id="GO:0005829">
    <property type="term" value="C:cytosol"/>
    <property type="evidence" value="ECO:0007669"/>
    <property type="project" value="TreeGrafter"/>
</dbReference>
<evidence type="ECO:0000256" key="2">
    <source>
        <dbReference type="ARBA" id="ARBA00022490"/>
    </source>
</evidence>
<comment type="catalytic activity">
    <reaction evidence="11">
        <text>(S)-2,3,4,5-tetrahydrodipicolinate + NADP(+) + H2O = (2S,4S)-4-hydroxy-2,3,4,5-tetrahydrodipicolinate + NADPH + H(+)</text>
        <dbReference type="Rhea" id="RHEA:35331"/>
        <dbReference type="ChEBI" id="CHEBI:15377"/>
        <dbReference type="ChEBI" id="CHEBI:15378"/>
        <dbReference type="ChEBI" id="CHEBI:16845"/>
        <dbReference type="ChEBI" id="CHEBI:57783"/>
        <dbReference type="ChEBI" id="CHEBI:58349"/>
        <dbReference type="ChEBI" id="CHEBI:67139"/>
        <dbReference type="EC" id="1.17.1.8"/>
    </reaction>
</comment>
<keyword evidence="8" id="KW-0457">Lysine biosynthesis</keyword>
<evidence type="ECO:0000256" key="5">
    <source>
        <dbReference type="ARBA" id="ARBA00022915"/>
    </source>
</evidence>
<dbReference type="Pfam" id="PF01113">
    <property type="entry name" value="DapB_N"/>
    <property type="match status" value="1"/>
</dbReference>
<dbReference type="InterPro" id="IPR036291">
    <property type="entry name" value="NAD(P)-bd_dom_sf"/>
</dbReference>
<organism evidence="17 18">
    <name type="scientific">candidate division KD3-62 bacterium DG_56</name>
    <dbReference type="NCBI Taxonomy" id="1704032"/>
    <lineage>
        <taxon>Bacteria</taxon>
        <taxon>candidate division KD3-62</taxon>
    </lineage>
</organism>
<evidence type="ECO:0000256" key="7">
    <source>
        <dbReference type="ARBA" id="ARBA00023027"/>
    </source>
</evidence>
<evidence type="ECO:0000259" key="16">
    <source>
        <dbReference type="Pfam" id="PF05173"/>
    </source>
</evidence>
<dbReference type="NCBIfam" id="TIGR00036">
    <property type="entry name" value="dapB"/>
    <property type="match status" value="1"/>
</dbReference>
<sequence>MGGTLVRTLAGEDDLQLVGAVDVVSVGDDAGVVAGGARADIPVTDNVPAAVAATSPDVGVVFTSPSAGMATVRALLAHRVATVVGTTGFAESDFEEITALCREHDSPALVASNFAIGAVLMMRFAAEAAPHFDQVEIIELHHERKADAPSGTALRTARAITEARAEGPPPAGPEGAPSRGLPHGRVHLHSVRLPGLVAHQEVLFGATGQTLTIRHDSLSRESFMPGVLLAIRRIRGLTGLTREIDSLL</sequence>